<name>A0A6J6TJ28_9ZZZZ</name>
<keyword evidence="1" id="KW-0472">Membrane</keyword>
<reference evidence="3" key="1">
    <citation type="submission" date="2020-05" db="EMBL/GenBank/DDBJ databases">
        <authorList>
            <person name="Chiriac C."/>
            <person name="Salcher M."/>
            <person name="Ghai R."/>
            <person name="Kavagutti S V."/>
        </authorList>
    </citation>
    <scope>NUCLEOTIDE SEQUENCE</scope>
</reference>
<feature type="transmembrane region" description="Helical" evidence="1">
    <location>
        <begin position="24"/>
        <end position="42"/>
    </location>
</feature>
<evidence type="ECO:0000313" key="4">
    <source>
        <dbReference type="EMBL" id="CAB4859928.1"/>
    </source>
</evidence>
<protein>
    <submittedName>
        <fullName evidence="3">Unannotated protein</fullName>
    </submittedName>
</protein>
<dbReference type="EMBL" id="CAFBLR010000007">
    <property type="protein sequence ID" value="CAB4859928.1"/>
    <property type="molecule type" value="Genomic_DNA"/>
</dbReference>
<evidence type="ECO:0000313" key="3">
    <source>
        <dbReference type="EMBL" id="CAB4747166.1"/>
    </source>
</evidence>
<evidence type="ECO:0000256" key="1">
    <source>
        <dbReference type="SAM" id="Phobius"/>
    </source>
</evidence>
<keyword evidence="1" id="KW-1133">Transmembrane helix</keyword>
<accession>A0A6J6TJ28</accession>
<dbReference type="EMBL" id="CAEZYY010000007">
    <property type="protein sequence ID" value="CAB4747166.1"/>
    <property type="molecule type" value="Genomic_DNA"/>
</dbReference>
<keyword evidence="1" id="KW-0812">Transmembrane</keyword>
<proteinExistence type="predicted"/>
<sequence length="127" mass="13742">MVTIGSCVLSSSILKQILTLRSGWTVAVALALLVASGVVKPVRATGTFTRQVWEKFPGLRPWLHPRVEVPVQVDHLAVELYRRPSRWRRLLSFALGAGLSALVGCVLALVVGAAAIWFVGSLTGRLK</sequence>
<organism evidence="3">
    <name type="scientific">freshwater metagenome</name>
    <dbReference type="NCBI Taxonomy" id="449393"/>
    <lineage>
        <taxon>unclassified sequences</taxon>
        <taxon>metagenomes</taxon>
        <taxon>ecological metagenomes</taxon>
    </lineage>
</organism>
<gene>
    <name evidence="2" type="ORF">UFOPK2602_00329</name>
    <name evidence="3" type="ORF">UFOPK2806_00785</name>
    <name evidence="4" type="ORF">UFOPK3417_00163</name>
</gene>
<dbReference type="AlphaFoldDB" id="A0A6J6TJ28"/>
<feature type="transmembrane region" description="Helical" evidence="1">
    <location>
        <begin position="90"/>
        <end position="119"/>
    </location>
</feature>
<evidence type="ECO:0000313" key="2">
    <source>
        <dbReference type="EMBL" id="CAB4696555.1"/>
    </source>
</evidence>
<dbReference type="EMBL" id="CAEZXX010000012">
    <property type="protein sequence ID" value="CAB4696555.1"/>
    <property type="molecule type" value="Genomic_DNA"/>
</dbReference>